<proteinExistence type="predicted"/>
<evidence type="ECO:0000313" key="1">
    <source>
        <dbReference type="EMBL" id="NIK86985.1"/>
    </source>
</evidence>
<protein>
    <submittedName>
        <fullName evidence="1">Uncharacterized protein (DUF1800 family)</fullName>
    </submittedName>
</protein>
<dbReference type="Pfam" id="PF08811">
    <property type="entry name" value="DUF1800"/>
    <property type="match status" value="1"/>
</dbReference>
<name>A0A846MUS7_9PROT</name>
<accession>A0A846MUS7</accession>
<dbReference type="AlphaFoldDB" id="A0A846MUS7"/>
<keyword evidence="2" id="KW-1185">Reference proteome</keyword>
<reference evidence="1 2" key="1">
    <citation type="submission" date="2020-03" db="EMBL/GenBank/DDBJ databases">
        <title>Genomic Encyclopedia of Type Strains, Phase IV (KMG-IV): sequencing the most valuable type-strain genomes for metagenomic binning, comparative biology and taxonomic classification.</title>
        <authorList>
            <person name="Goeker M."/>
        </authorList>
    </citation>
    <scope>NUCLEOTIDE SEQUENCE [LARGE SCALE GENOMIC DNA]</scope>
    <source>
        <strain evidence="1 2">DSM 19867</strain>
    </source>
</reference>
<dbReference type="RefSeq" id="WP_167080164.1">
    <property type="nucleotide sequence ID" value="NZ_BAAADC010000001.1"/>
</dbReference>
<dbReference type="InterPro" id="IPR014917">
    <property type="entry name" value="DUF1800"/>
</dbReference>
<evidence type="ECO:0000313" key="2">
    <source>
        <dbReference type="Proteomes" id="UP000570514"/>
    </source>
</evidence>
<gene>
    <name evidence="1" type="ORF">FHS83_000303</name>
</gene>
<comment type="caution">
    <text evidence="1">The sequence shown here is derived from an EMBL/GenBank/DDBJ whole genome shotgun (WGS) entry which is preliminary data.</text>
</comment>
<organism evidence="1 2">
    <name type="scientific">Rhizomicrobium palustre</name>
    <dbReference type="NCBI Taxonomy" id="189966"/>
    <lineage>
        <taxon>Bacteria</taxon>
        <taxon>Pseudomonadati</taxon>
        <taxon>Pseudomonadota</taxon>
        <taxon>Alphaproteobacteria</taxon>
        <taxon>Micropepsales</taxon>
        <taxon>Micropepsaceae</taxon>
        <taxon>Rhizomicrobium</taxon>
    </lineage>
</organism>
<dbReference type="EMBL" id="JAASRM010000001">
    <property type="protein sequence ID" value="NIK86985.1"/>
    <property type="molecule type" value="Genomic_DNA"/>
</dbReference>
<sequence length="468" mass="50703">MSLEGALAVHRFGLGARAGEIASASNDPKAWLLAQLGPADQPTPVLPGSALLRTGQVVADEREFHAQEKLLRAQRKNGQVDDEALKALNKTRYDKIQGELAARFALGFKTERPFAERLVWFWTNHFGVSSANGDCTPYLGSFEREVIRPNIAGKFETMVVAAMRHPAMLYYLNNVQSIGPNSPVGLRSKRGLNENLGRELMELFTLGVDGGYTQSDVIAMAKLLTGFGVDNDGNDTHPISDDGFRFYANRHEPSDVVLRGKTYKSGEEGTIAAITDLARDPSTAHHIAVKFATAFLSDKPTPGMIRRLEENFKQTGGDLRALAETAISDPHAFAPGLVKVRSPVEYVTAAYRLLDIPKAGMKPDQATGLVRSAMGVTRLMGEFPMSAPSPKGWPLESDAWSGPDAVLTRIEWARQIGQRIPPAADVVALAAQGLGPLMSEMTSTGILRASSKAEAVALLIASPEFQRR</sequence>
<dbReference type="Proteomes" id="UP000570514">
    <property type="component" value="Unassembled WGS sequence"/>
</dbReference>